<sequence>VVISHNTQPDRRAFRHAFAASFVYLDHPSQPQGGNLSTRRVTAATPSPRKQGSSLFRRKIGLPRNRQEGPRNPPADNPAHALGLRLSGFDRLDEYLLARILAG</sequence>
<name>A0A8X7MSW8_9BASI</name>
<comment type="caution">
    <text evidence="2">The sequence shown here is derived from an EMBL/GenBank/DDBJ whole genome shotgun (WGS) entry which is preliminary data.</text>
</comment>
<feature type="non-terminal residue" evidence="2">
    <location>
        <position position="1"/>
    </location>
</feature>
<organism evidence="2 3">
    <name type="scientific">Tilletia controversa</name>
    <name type="common">dwarf bunt fungus</name>
    <dbReference type="NCBI Taxonomy" id="13291"/>
    <lineage>
        <taxon>Eukaryota</taxon>
        <taxon>Fungi</taxon>
        <taxon>Dikarya</taxon>
        <taxon>Basidiomycota</taxon>
        <taxon>Ustilaginomycotina</taxon>
        <taxon>Exobasidiomycetes</taxon>
        <taxon>Tilletiales</taxon>
        <taxon>Tilletiaceae</taxon>
        <taxon>Tilletia</taxon>
    </lineage>
</organism>
<feature type="compositionally biased region" description="Polar residues" evidence="1">
    <location>
        <begin position="29"/>
        <end position="54"/>
    </location>
</feature>
<keyword evidence="3" id="KW-1185">Reference proteome</keyword>
<proteinExistence type="predicted"/>
<feature type="region of interest" description="Disordered" evidence="1">
    <location>
        <begin position="27"/>
        <end position="80"/>
    </location>
</feature>
<dbReference type="Proteomes" id="UP000077684">
    <property type="component" value="Unassembled WGS sequence"/>
</dbReference>
<evidence type="ECO:0000313" key="2">
    <source>
        <dbReference type="EMBL" id="KAE8247446.1"/>
    </source>
</evidence>
<gene>
    <name evidence="2" type="ORF">A4X06_0g4446</name>
</gene>
<reference evidence="2" key="1">
    <citation type="submission" date="2016-04" db="EMBL/GenBank/DDBJ databases">
        <authorList>
            <person name="Nguyen H.D."/>
            <person name="Samba Siva P."/>
            <person name="Cullis J."/>
            <person name="Levesque C.A."/>
            <person name="Hambleton S."/>
        </authorList>
    </citation>
    <scope>NUCLEOTIDE SEQUENCE</scope>
    <source>
        <strain evidence="2">DAOMC 236426</strain>
    </source>
</reference>
<reference evidence="2" key="2">
    <citation type="journal article" date="2019" name="IMA Fungus">
        <title>Genome sequencing and comparison of five Tilletia species to identify candidate genes for the detection of regulated species infecting wheat.</title>
        <authorList>
            <person name="Nguyen H.D.T."/>
            <person name="Sultana T."/>
            <person name="Kesanakurti P."/>
            <person name="Hambleton S."/>
        </authorList>
    </citation>
    <scope>NUCLEOTIDE SEQUENCE</scope>
    <source>
        <strain evidence="2">DAOMC 236426</strain>
    </source>
</reference>
<accession>A0A8X7MSW8</accession>
<dbReference type="AlphaFoldDB" id="A0A8X7MSW8"/>
<protein>
    <submittedName>
        <fullName evidence="2">Uncharacterized protein</fullName>
    </submittedName>
</protein>
<dbReference type="EMBL" id="LWDE02000467">
    <property type="protein sequence ID" value="KAE8247446.1"/>
    <property type="molecule type" value="Genomic_DNA"/>
</dbReference>
<evidence type="ECO:0000256" key="1">
    <source>
        <dbReference type="SAM" id="MobiDB-lite"/>
    </source>
</evidence>
<evidence type="ECO:0000313" key="3">
    <source>
        <dbReference type="Proteomes" id="UP000077684"/>
    </source>
</evidence>